<feature type="domain" description="Malonyl-CoA:ACP transacylase (MAT)" evidence="5">
    <location>
        <begin position="7"/>
        <end position="307"/>
    </location>
</feature>
<dbReference type="InterPro" id="IPR001227">
    <property type="entry name" value="Ac_transferase_dom_sf"/>
</dbReference>
<dbReference type="GeneID" id="93709908"/>
<dbReference type="SUPFAM" id="SSF52151">
    <property type="entry name" value="FabD/lysophospholipase-like"/>
    <property type="match status" value="1"/>
</dbReference>
<dbReference type="SMART" id="SM00827">
    <property type="entry name" value="PKS_AT"/>
    <property type="match status" value="1"/>
</dbReference>
<evidence type="ECO:0000256" key="2">
    <source>
        <dbReference type="ARBA" id="ARBA00023315"/>
    </source>
</evidence>
<dbReference type="InterPro" id="IPR014043">
    <property type="entry name" value="Acyl_transferase_dom"/>
</dbReference>
<comment type="catalytic activity">
    <reaction evidence="3 4">
        <text>holo-[ACP] + malonyl-CoA = malonyl-[ACP] + CoA</text>
        <dbReference type="Rhea" id="RHEA:41792"/>
        <dbReference type="Rhea" id="RHEA-COMP:9623"/>
        <dbReference type="Rhea" id="RHEA-COMP:9685"/>
        <dbReference type="ChEBI" id="CHEBI:57287"/>
        <dbReference type="ChEBI" id="CHEBI:57384"/>
        <dbReference type="ChEBI" id="CHEBI:64479"/>
        <dbReference type="ChEBI" id="CHEBI:78449"/>
        <dbReference type="EC" id="2.3.1.39"/>
    </reaction>
</comment>
<dbReference type="EMBL" id="FOXX01000002">
    <property type="protein sequence ID" value="SFQ38151.1"/>
    <property type="molecule type" value="Genomic_DNA"/>
</dbReference>
<dbReference type="RefSeq" id="WP_061803617.1">
    <property type="nucleotide sequence ID" value="NZ_FOXX01000002.1"/>
</dbReference>
<dbReference type="InterPro" id="IPR016035">
    <property type="entry name" value="Acyl_Trfase/lysoPLipase"/>
</dbReference>
<gene>
    <name evidence="6" type="ORF">SAMN02745910_01182</name>
</gene>
<dbReference type="PANTHER" id="PTHR42681">
    <property type="entry name" value="MALONYL-COA-ACYL CARRIER PROTEIN TRANSACYLASE, MITOCHONDRIAL"/>
    <property type="match status" value="1"/>
</dbReference>
<organism evidence="6 7">
    <name type="scientific">Priestia endophytica DSM 13796</name>
    <dbReference type="NCBI Taxonomy" id="1121089"/>
    <lineage>
        <taxon>Bacteria</taxon>
        <taxon>Bacillati</taxon>
        <taxon>Bacillota</taxon>
        <taxon>Bacilli</taxon>
        <taxon>Bacillales</taxon>
        <taxon>Bacillaceae</taxon>
        <taxon>Priestia</taxon>
    </lineage>
</organism>
<keyword evidence="2 4" id="KW-0012">Acyltransferase</keyword>
<evidence type="ECO:0000313" key="7">
    <source>
        <dbReference type="Proteomes" id="UP000182762"/>
    </source>
</evidence>
<dbReference type="PANTHER" id="PTHR42681:SF1">
    <property type="entry name" value="MALONYL-COA-ACYL CARRIER PROTEIN TRANSACYLASE, MITOCHONDRIAL"/>
    <property type="match status" value="1"/>
</dbReference>
<sequence length="310" mass="34088">MNKIAFLFPGQGTQYEGMLDDLPQTTLTSSLLERAQNRLGHDPLLLDDKEHINTSVGTQLSLFIKGVVLEAHLEEEKIYPHVVAGHSIGSFAAAVAAKVLSFEDGLHIVKKRAELMDNVGGEDYGMGVIVGVNKEKLVHIVASVHSETTPVYIANENAEDQYTVSGKRIGIEVVLEKARKQGASKAKFLNMTVPSHCPLMNDVGKTLFGELEKCTISDPAVPFIGNKRARPLQTGSAVKEDLAFNVSHPVLWHNCSTIMKELGVKLFVEMAPGHVLVDLIKRKYPEGHFFPLSSFSLDDVLFLVKKYKSK</sequence>
<dbReference type="InterPro" id="IPR016036">
    <property type="entry name" value="Malonyl_transacylase_ACP-bd"/>
</dbReference>
<dbReference type="InterPro" id="IPR050858">
    <property type="entry name" value="Mal-CoA-ACP_Trans/PKS_FabD"/>
</dbReference>
<proteinExistence type="inferred from homology"/>
<evidence type="ECO:0000259" key="5">
    <source>
        <dbReference type="SMART" id="SM00827"/>
    </source>
</evidence>
<comment type="similarity">
    <text evidence="4">Belongs to the fabD family.</text>
</comment>
<protein>
    <recommendedName>
        <fullName evidence="4">Malonyl CoA-acyl carrier protein transacylase</fullName>
        <ecNumber evidence="4">2.3.1.39</ecNumber>
    </recommendedName>
</protein>
<dbReference type="Pfam" id="PF00698">
    <property type="entry name" value="Acyl_transf_1"/>
    <property type="match status" value="1"/>
</dbReference>
<dbReference type="SUPFAM" id="SSF55048">
    <property type="entry name" value="Probable ACP-binding domain of malonyl-CoA ACP transacylase"/>
    <property type="match status" value="1"/>
</dbReference>
<evidence type="ECO:0000256" key="3">
    <source>
        <dbReference type="ARBA" id="ARBA00048462"/>
    </source>
</evidence>
<dbReference type="Proteomes" id="UP000182762">
    <property type="component" value="Unassembled WGS sequence"/>
</dbReference>
<dbReference type="Gene3D" id="3.40.366.10">
    <property type="entry name" value="Malonyl-Coenzyme A Acyl Carrier Protein, domain 2"/>
    <property type="match status" value="1"/>
</dbReference>
<accession>A0A1I5Y1N0</accession>
<dbReference type="InterPro" id="IPR024925">
    <property type="entry name" value="Malonyl_CoA-ACP_transAc"/>
</dbReference>
<dbReference type="EC" id="2.3.1.39" evidence="4"/>
<dbReference type="Gene3D" id="3.30.70.250">
    <property type="entry name" value="Malonyl-CoA ACP transacylase, ACP-binding"/>
    <property type="match status" value="1"/>
</dbReference>
<dbReference type="PIRSF" id="PIRSF000446">
    <property type="entry name" value="Mct"/>
    <property type="match status" value="1"/>
</dbReference>
<keyword evidence="7" id="KW-1185">Reference proteome</keyword>
<comment type="caution">
    <text evidence="6">The sequence shown here is derived from an EMBL/GenBank/DDBJ whole genome shotgun (WGS) entry which is preliminary data.</text>
</comment>
<name>A0A1I5Y1N0_9BACI</name>
<evidence type="ECO:0000313" key="6">
    <source>
        <dbReference type="EMBL" id="SFQ38151.1"/>
    </source>
</evidence>
<reference evidence="6 7" key="1">
    <citation type="submission" date="2016-10" db="EMBL/GenBank/DDBJ databases">
        <authorList>
            <person name="Varghese N."/>
            <person name="Submissions S."/>
        </authorList>
    </citation>
    <scope>NUCLEOTIDE SEQUENCE [LARGE SCALE GENOMIC DNA]</scope>
    <source>
        <strain evidence="6 7">DSM 13796</strain>
    </source>
</reference>
<evidence type="ECO:0000256" key="1">
    <source>
        <dbReference type="ARBA" id="ARBA00022679"/>
    </source>
</evidence>
<evidence type="ECO:0000256" key="4">
    <source>
        <dbReference type="PIRNR" id="PIRNR000446"/>
    </source>
</evidence>
<keyword evidence="1 4" id="KW-0808">Transferase</keyword>